<dbReference type="AlphaFoldDB" id="A0A3R9P3D9"/>
<dbReference type="OrthoDB" id="838174at2"/>
<sequence>MKKSLLAAAALLATVAVSESKAQGIRFGLKGGANLSNISGDLTNEDQYKNKFGFHGGVMLNVGLLDDGFLSVQPEVLFSQKGFTYADNEFTIAGNKYKYEGDRTYNYIDVPVLLKVRAGGAYFEAGPQYSYLLKVKDDSKVSVNGNTAYQRQGVANLDNVNRNEIGYAAGLGYQADNGFMLGIRYNGSFTDFAKDGYTGDADVRNARNSVFQASVGFLLPGK</sequence>
<comment type="caution">
    <text evidence="2">The sequence shown here is derived from an EMBL/GenBank/DDBJ whole genome shotgun (WGS) entry which is preliminary data.</text>
</comment>
<dbReference type="RefSeq" id="WP_125419134.1">
    <property type="nucleotide sequence ID" value="NZ_RWIT01000003.1"/>
</dbReference>
<dbReference type="Proteomes" id="UP000273500">
    <property type="component" value="Unassembled WGS sequence"/>
</dbReference>
<feature type="domain" description="Outer membrane protein beta-barrel" evidence="1">
    <location>
        <begin position="22"/>
        <end position="192"/>
    </location>
</feature>
<name>A0A3R9P3D9_9BACT</name>
<proteinExistence type="predicted"/>
<accession>A0A3R9P3D9</accession>
<protein>
    <submittedName>
        <fullName evidence="2">PorT family protein</fullName>
    </submittedName>
</protein>
<reference evidence="2 3" key="1">
    <citation type="submission" date="2018-12" db="EMBL/GenBank/DDBJ databases">
        <authorList>
            <person name="Feng G."/>
            <person name="Zhu H."/>
        </authorList>
    </citation>
    <scope>NUCLEOTIDE SEQUENCE [LARGE SCALE GENOMIC DNA]</scope>
    <source>
        <strain evidence="2 3">KCTC 12533</strain>
    </source>
</reference>
<dbReference type="InterPro" id="IPR025665">
    <property type="entry name" value="Beta-barrel_OMP_2"/>
</dbReference>
<keyword evidence="3" id="KW-1185">Reference proteome</keyword>
<evidence type="ECO:0000313" key="3">
    <source>
        <dbReference type="Proteomes" id="UP000273500"/>
    </source>
</evidence>
<evidence type="ECO:0000259" key="1">
    <source>
        <dbReference type="Pfam" id="PF13568"/>
    </source>
</evidence>
<dbReference type="Pfam" id="PF13568">
    <property type="entry name" value="OMP_b-brl_2"/>
    <property type="match status" value="1"/>
</dbReference>
<dbReference type="EMBL" id="RWIT01000003">
    <property type="protein sequence ID" value="RSK49275.1"/>
    <property type="molecule type" value="Genomic_DNA"/>
</dbReference>
<organism evidence="2 3">
    <name type="scientific">Hymenobacter rigui</name>
    <dbReference type="NCBI Taxonomy" id="334424"/>
    <lineage>
        <taxon>Bacteria</taxon>
        <taxon>Pseudomonadati</taxon>
        <taxon>Bacteroidota</taxon>
        <taxon>Cytophagia</taxon>
        <taxon>Cytophagales</taxon>
        <taxon>Hymenobacteraceae</taxon>
        <taxon>Hymenobacter</taxon>
    </lineage>
</organism>
<gene>
    <name evidence="2" type="ORF">EI291_07175</name>
</gene>
<evidence type="ECO:0000313" key="2">
    <source>
        <dbReference type="EMBL" id="RSK49275.1"/>
    </source>
</evidence>